<evidence type="ECO:0000259" key="1">
    <source>
        <dbReference type="PROSITE" id="PS50097"/>
    </source>
</evidence>
<keyword evidence="3" id="KW-1185">Reference proteome</keyword>
<dbReference type="CDD" id="cd18186">
    <property type="entry name" value="BTB_POZ_ZBTB_KLHL-like"/>
    <property type="match status" value="1"/>
</dbReference>
<proteinExistence type="predicted"/>
<dbReference type="InterPro" id="IPR000210">
    <property type="entry name" value="BTB/POZ_dom"/>
</dbReference>
<organism evidence="2 3">
    <name type="scientific">Mycena citricolor</name>
    <dbReference type="NCBI Taxonomy" id="2018698"/>
    <lineage>
        <taxon>Eukaryota</taxon>
        <taxon>Fungi</taxon>
        <taxon>Dikarya</taxon>
        <taxon>Basidiomycota</taxon>
        <taxon>Agaricomycotina</taxon>
        <taxon>Agaricomycetes</taxon>
        <taxon>Agaricomycetidae</taxon>
        <taxon>Agaricales</taxon>
        <taxon>Marasmiineae</taxon>
        <taxon>Mycenaceae</taxon>
        <taxon>Mycena</taxon>
    </lineage>
</organism>
<dbReference type="InterPro" id="IPR011333">
    <property type="entry name" value="SKP1/BTB/POZ_sf"/>
</dbReference>
<sequence>MSSSSKDHDLRTSSVFSDPTADIILQSTEGTLYHVHSVVLRTTSHFFRTLLSLPQGASSSSVQLRDSSDPQMEVKPEIIPTHEADGPMDRVLRLMCGLPIPRWTALSEILATLDLIEKWDAPGPLSVIQASIEGHPLFAAHPLKAYVLAARFGWDDEMPGIARRTLQIDLLSGGSDAAGQAYEEDLCRLSSRSLLRLVTYHDRCKGRFREALEGTELFASGNDEPRECNCGRNRDNYPWRMLKARLLSEFNKRPLGDTILSEMVGWPEAAACWRAQCACSQKYYDHSSTVANIKASIRNAVEQDFVA</sequence>
<dbReference type="EMBL" id="CAVNYO010000397">
    <property type="protein sequence ID" value="CAK5273563.1"/>
    <property type="molecule type" value="Genomic_DNA"/>
</dbReference>
<comment type="caution">
    <text evidence="2">The sequence shown here is derived from an EMBL/GenBank/DDBJ whole genome shotgun (WGS) entry which is preliminary data.</text>
</comment>
<dbReference type="AlphaFoldDB" id="A0AAD2K1E3"/>
<evidence type="ECO:0000313" key="2">
    <source>
        <dbReference type="EMBL" id="CAK5273563.1"/>
    </source>
</evidence>
<feature type="domain" description="BTB" evidence="1">
    <location>
        <begin position="21"/>
        <end position="52"/>
    </location>
</feature>
<gene>
    <name evidence="2" type="ORF">MYCIT1_LOCUS20095</name>
</gene>
<dbReference type="PROSITE" id="PS50097">
    <property type="entry name" value="BTB"/>
    <property type="match status" value="1"/>
</dbReference>
<dbReference type="Proteomes" id="UP001295794">
    <property type="component" value="Unassembled WGS sequence"/>
</dbReference>
<dbReference type="Gene3D" id="3.30.710.10">
    <property type="entry name" value="Potassium Channel Kv1.1, Chain A"/>
    <property type="match status" value="1"/>
</dbReference>
<reference evidence="2" key="1">
    <citation type="submission" date="2023-11" db="EMBL/GenBank/DDBJ databases">
        <authorList>
            <person name="De Vega J J."/>
            <person name="De Vega J J."/>
        </authorList>
    </citation>
    <scope>NUCLEOTIDE SEQUENCE</scope>
</reference>
<accession>A0AAD2K1E3</accession>
<name>A0AAD2K1E3_9AGAR</name>
<protein>
    <recommendedName>
        <fullName evidence="1">BTB domain-containing protein</fullName>
    </recommendedName>
</protein>
<evidence type="ECO:0000313" key="3">
    <source>
        <dbReference type="Proteomes" id="UP001295794"/>
    </source>
</evidence>